<reference evidence="3" key="1">
    <citation type="submission" date="2024-07" db="EMBL/GenBank/DDBJ databases">
        <title>Two chromosome-level genome assemblies of Korean endemic species Abeliophyllum distichum and Forsythia ovata (Oleaceae).</title>
        <authorList>
            <person name="Jang H."/>
        </authorList>
    </citation>
    <scope>NUCLEOTIDE SEQUENCE [LARGE SCALE GENOMIC DNA]</scope>
</reference>
<feature type="compositionally biased region" description="Basic and acidic residues" evidence="1">
    <location>
        <begin position="1"/>
        <end position="36"/>
    </location>
</feature>
<protein>
    <submittedName>
        <fullName evidence="2">Uncharacterized protein</fullName>
    </submittedName>
</protein>
<comment type="caution">
    <text evidence="2">The sequence shown here is derived from an EMBL/GenBank/DDBJ whole genome shotgun (WGS) entry which is preliminary data.</text>
</comment>
<keyword evidence="3" id="KW-1185">Reference proteome</keyword>
<evidence type="ECO:0000313" key="3">
    <source>
        <dbReference type="Proteomes" id="UP001604336"/>
    </source>
</evidence>
<evidence type="ECO:0000313" key="2">
    <source>
        <dbReference type="EMBL" id="KAL2526514.1"/>
    </source>
</evidence>
<accession>A0ABD1UN81</accession>
<dbReference type="EMBL" id="JBFOLK010000003">
    <property type="protein sequence ID" value="KAL2526514.1"/>
    <property type="molecule type" value="Genomic_DNA"/>
</dbReference>
<feature type="region of interest" description="Disordered" evidence="1">
    <location>
        <begin position="1"/>
        <end position="73"/>
    </location>
</feature>
<evidence type="ECO:0000256" key="1">
    <source>
        <dbReference type="SAM" id="MobiDB-lite"/>
    </source>
</evidence>
<sequence>MSSKNDDSQNHFDSRTNFKIRGEAKSSPDGQDKVDQEPTIAYYLPASTNGRETHPRAPNKANARKKQQGTGVPKMRALLDTRDVPAARHLDDELITSTTTASLVCSKIRKTDLEVIMAFVVSNSILLWAPSLNE</sequence>
<name>A0ABD1UN81_9LAMI</name>
<dbReference type="AlphaFoldDB" id="A0ABD1UN81"/>
<gene>
    <name evidence="2" type="ORF">Adt_11568</name>
</gene>
<organism evidence="2 3">
    <name type="scientific">Abeliophyllum distichum</name>
    <dbReference type="NCBI Taxonomy" id="126358"/>
    <lineage>
        <taxon>Eukaryota</taxon>
        <taxon>Viridiplantae</taxon>
        <taxon>Streptophyta</taxon>
        <taxon>Embryophyta</taxon>
        <taxon>Tracheophyta</taxon>
        <taxon>Spermatophyta</taxon>
        <taxon>Magnoliopsida</taxon>
        <taxon>eudicotyledons</taxon>
        <taxon>Gunneridae</taxon>
        <taxon>Pentapetalae</taxon>
        <taxon>asterids</taxon>
        <taxon>lamiids</taxon>
        <taxon>Lamiales</taxon>
        <taxon>Oleaceae</taxon>
        <taxon>Forsythieae</taxon>
        <taxon>Abeliophyllum</taxon>
    </lineage>
</organism>
<proteinExistence type="predicted"/>
<dbReference type="Proteomes" id="UP001604336">
    <property type="component" value="Unassembled WGS sequence"/>
</dbReference>